<keyword evidence="2" id="KW-0862">Zinc</keyword>
<evidence type="ECO:0000256" key="2">
    <source>
        <dbReference type="PROSITE-ProRule" id="PRU00047"/>
    </source>
</evidence>
<reference evidence="7" key="2">
    <citation type="submission" date="2017-10" db="EMBL/GenBank/DDBJ databases">
        <title>Ladona fulva Genome sequencing and assembly.</title>
        <authorList>
            <person name="Murali S."/>
            <person name="Richards S."/>
            <person name="Bandaranaike D."/>
            <person name="Bellair M."/>
            <person name="Blankenburg K."/>
            <person name="Chao H."/>
            <person name="Dinh H."/>
            <person name="Doddapaneni H."/>
            <person name="Dugan-Rocha S."/>
            <person name="Elkadiri S."/>
            <person name="Gnanaolivu R."/>
            <person name="Hernandez B."/>
            <person name="Skinner E."/>
            <person name="Javaid M."/>
            <person name="Lee S."/>
            <person name="Li M."/>
            <person name="Ming W."/>
            <person name="Munidasa M."/>
            <person name="Muniz J."/>
            <person name="Nguyen L."/>
            <person name="Hughes D."/>
            <person name="Osuji N."/>
            <person name="Pu L.-L."/>
            <person name="Puazo M."/>
            <person name="Qu C."/>
            <person name="Quiroz J."/>
            <person name="Raj R."/>
            <person name="Weissenberger G."/>
            <person name="Xin Y."/>
            <person name="Zou X."/>
            <person name="Han Y."/>
            <person name="Worley K."/>
            <person name="Muzny D."/>
            <person name="Gibbs R."/>
        </authorList>
    </citation>
    <scope>NUCLEOTIDE SEQUENCE</scope>
    <source>
        <strain evidence="7">Sampled in the wild</strain>
    </source>
</reference>
<dbReference type="Gene3D" id="3.30.70.330">
    <property type="match status" value="2"/>
</dbReference>
<dbReference type="AlphaFoldDB" id="A0A8K0K8H3"/>
<dbReference type="PROSITE" id="PS50102">
    <property type="entry name" value="RRM"/>
    <property type="match status" value="2"/>
</dbReference>
<feature type="region of interest" description="Disordered" evidence="4">
    <location>
        <begin position="251"/>
        <end position="374"/>
    </location>
</feature>
<dbReference type="EMBL" id="KZ308432">
    <property type="protein sequence ID" value="KAG8229484.1"/>
    <property type="molecule type" value="Genomic_DNA"/>
</dbReference>
<evidence type="ECO:0000259" key="6">
    <source>
        <dbReference type="PROSITE" id="PS50158"/>
    </source>
</evidence>
<dbReference type="PROSITE" id="PS50158">
    <property type="entry name" value="ZF_CCHC"/>
    <property type="match status" value="1"/>
</dbReference>
<keyword evidence="2" id="KW-0479">Metal-binding</keyword>
<feature type="domain" description="RRM" evidence="5">
    <location>
        <begin position="89"/>
        <end position="159"/>
    </location>
</feature>
<keyword evidence="8" id="KW-1185">Reference proteome</keyword>
<dbReference type="InterPro" id="IPR001878">
    <property type="entry name" value="Znf_CCHC"/>
</dbReference>
<dbReference type="CDD" id="cd12343">
    <property type="entry name" value="RRM1_2_CoAA_like"/>
    <property type="match status" value="2"/>
</dbReference>
<dbReference type="InterPro" id="IPR050502">
    <property type="entry name" value="Euk_RNA-bind_prot"/>
</dbReference>
<dbReference type="GO" id="GO:0003729">
    <property type="term" value="F:mRNA binding"/>
    <property type="evidence" value="ECO:0007669"/>
    <property type="project" value="TreeGrafter"/>
</dbReference>
<dbReference type="PANTHER" id="PTHR48025">
    <property type="entry name" value="OS02G0815200 PROTEIN"/>
    <property type="match status" value="1"/>
</dbReference>
<dbReference type="Pfam" id="PF00076">
    <property type="entry name" value="RRM_1"/>
    <property type="match status" value="2"/>
</dbReference>
<evidence type="ECO:0000259" key="5">
    <source>
        <dbReference type="PROSITE" id="PS50102"/>
    </source>
</evidence>
<evidence type="ECO:0000256" key="3">
    <source>
        <dbReference type="PROSITE-ProRule" id="PRU00176"/>
    </source>
</evidence>
<evidence type="ECO:0000313" key="8">
    <source>
        <dbReference type="Proteomes" id="UP000792457"/>
    </source>
</evidence>
<dbReference type="InterPro" id="IPR000504">
    <property type="entry name" value="RRM_dom"/>
</dbReference>
<evidence type="ECO:0000313" key="7">
    <source>
        <dbReference type="EMBL" id="KAG8229484.1"/>
    </source>
</evidence>
<reference evidence="7" key="1">
    <citation type="submission" date="2013-04" db="EMBL/GenBank/DDBJ databases">
        <authorList>
            <person name="Qu J."/>
            <person name="Murali S.C."/>
            <person name="Bandaranaike D."/>
            <person name="Bellair M."/>
            <person name="Blankenburg K."/>
            <person name="Chao H."/>
            <person name="Dinh H."/>
            <person name="Doddapaneni H."/>
            <person name="Downs B."/>
            <person name="Dugan-Rocha S."/>
            <person name="Elkadiri S."/>
            <person name="Gnanaolivu R.D."/>
            <person name="Hernandez B."/>
            <person name="Javaid M."/>
            <person name="Jayaseelan J.C."/>
            <person name="Lee S."/>
            <person name="Li M."/>
            <person name="Ming W."/>
            <person name="Munidasa M."/>
            <person name="Muniz J."/>
            <person name="Nguyen L."/>
            <person name="Ongeri F."/>
            <person name="Osuji N."/>
            <person name="Pu L.-L."/>
            <person name="Puazo M."/>
            <person name="Qu C."/>
            <person name="Quiroz J."/>
            <person name="Raj R."/>
            <person name="Weissenberger G."/>
            <person name="Xin Y."/>
            <person name="Zou X."/>
            <person name="Han Y."/>
            <person name="Richards S."/>
            <person name="Worley K."/>
            <person name="Muzny D."/>
            <person name="Gibbs R."/>
        </authorList>
    </citation>
    <scope>NUCLEOTIDE SEQUENCE</scope>
    <source>
        <strain evidence="7">Sampled in the wild</strain>
    </source>
</reference>
<proteinExistence type="predicted"/>
<dbReference type="SMART" id="SM00343">
    <property type="entry name" value="ZnF_C2HC"/>
    <property type="match status" value="1"/>
</dbReference>
<dbReference type="InterPro" id="IPR035979">
    <property type="entry name" value="RBD_domain_sf"/>
</dbReference>
<evidence type="ECO:0000256" key="1">
    <source>
        <dbReference type="ARBA" id="ARBA00022884"/>
    </source>
</evidence>
<dbReference type="OrthoDB" id="79941at2759"/>
<sequence>MPGANSVGTFKIFVGNLTDSTTSDDIRPLFEKYGKVVECDIVKNFGFVHMESQEAGRDAIQNLCGYLVKGQLMKVEAATSRKGPHTPTTKIFVGNLTDKVKAEELRQLFSKFGTVVECDVVRNYGFVHLRSCDNINDAIKELNGHTLDGQPIKVQVSTSKVRHRPGMGDPEQCYRCGRGGHWSKECPRGSGFSHMGPDRNGFQGRMFGRSEPPYPPPPPPPFMRDRMIARFGQNYFGGFFVRGSEDSRDVFDRRYSHMPPGPGDYPPRDQGPSGPRSRDFLPPPPPPGPHGPPPPPPPGPRAPLPSIGSTPASSRDSYYDRPGGTDFGVFGGPAAQTSAGRYGAPREDFSRDSFETGRSVARSGPTPTLRYTPY</sequence>
<protein>
    <recommendedName>
        <fullName evidence="9">RNA-binding protein lark</fullName>
    </recommendedName>
</protein>
<dbReference type="Proteomes" id="UP000792457">
    <property type="component" value="Unassembled WGS sequence"/>
</dbReference>
<organism evidence="7 8">
    <name type="scientific">Ladona fulva</name>
    <name type="common">Scarce chaser dragonfly</name>
    <name type="synonym">Libellula fulva</name>
    <dbReference type="NCBI Taxonomy" id="123851"/>
    <lineage>
        <taxon>Eukaryota</taxon>
        <taxon>Metazoa</taxon>
        <taxon>Ecdysozoa</taxon>
        <taxon>Arthropoda</taxon>
        <taxon>Hexapoda</taxon>
        <taxon>Insecta</taxon>
        <taxon>Pterygota</taxon>
        <taxon>Palaeoptera</taxon>
        <taxon>Odonata</taxon>
        <taxon>Epiprocta</taxon>
        <taxon>Anisoptera</taxon>
        <taxon>Libelluloidea</taxon>
        <taxon>Libellulidae</taxon>
        <taxon>Ladona</taxon>
    </lineage>
</organism>
<dbReference type="SMART" id="SM00360">
    <property type="entry name" value="RRM"/>
    <property type="match status" value="2"/>
</dbReference>
<accession>A0A8K0K8H3</accession>
<comment type="caution">
    <text evidence="7">The sequence shown here is derived from an EMBL/GenBank/DDBJ whole genome shotgun (WGS) entry which is preliminary data.</text>
</comment>
<dbReference type="GO" id="GO:0005634">
    <property type="term" value="C:nucleus"/>
    <property type="evidence" value="ECO:0007669"/>
    <property type="project" value="TreeGrafter"/>
</dbReference>
<evidence type="ECO:0000256" key="4">
    <source>
        <dbReference type="SAM" id="MobiDB-lite"/>
    </source>
</evidence>
<gene>
    <name evidence="7" type="ORF">J437_LFUL010058</name>
</gene>
<dbReference type="GO" id="GO:0008270">
    <property type="term" value="F:zinc ion binding"/>
    <property type="evidence" value="ECO:0007669"/>
    <property type="project" value="UniProtKB-KW"/>
</dbReference>
<feature type="compositionally biased region" description="Pro residues" evidence="4">
    <location>
        <begin position="281"/>
        <end position="303"/>
    </location>
</feature>
<dbReference type="InterPro" id="IPR012677">
    <property type="entry name" value="Nucleotide-bd_a/b_plait_sf"/>
</dbReference>
<dbReference type="Gene3D" id="4.10.60.10">
    <property type="entry name" value="Zinc finger, CCHC-type"/>
    <property type="match status" value="1"/>
</dbReference>
<dbReference type="Pfam" id="PF00098">
    <property type="entry name" value="zf-CCHC"/>
    <property type="match status" value="1"/>
</dbReference>
<keyword evidence="1 3" id="KW-0694">RNA-binding</keyword>
<dbReference type="SUPFAM" id="SSF54928">
    <property type="entry name" value="RNA-binding domain, RBD"/>
    <property type="match status" value="2"/>
</dbReference>
<feature type="compositionally biased region" description="Polar residues" evidence="4">
    <location>
        <begin position="307"/>
        <end position="316"/>
    </location>
</feature>
<feature type="domain" description="RRM" evidence="5">
    <location>
        <begin position="10"/>
        <end position="80"/>
    </location>
</feature>
<feature type="domain" description="CCHC-type" evidence="6">
    <location>
        <begin position="173"/>
        <end position="188"/>
    </location>
</feature>
<evidence type="ECO:0008006" key="9">
    <source>
        <dbReference type="Google" id="ProtNLM"/>
    </source>
</evidence>
<name>A0A8K0K8H3_LADFU</name>
<feature type="compositionally biased region" description="Basic and acidic residues" evidence="4">
    <location>
        <begin position="344"/>
        <end position="355"/>
    </location>
</feature>
<keyword evidence="2" id="KW-0863">Zinc-finger</keyword>
<dbReference type="PANTHER" id="PTHR48025:SF1">
    <property type="entry name" value="RRM DOMAIN-CONTAINING PROTEIN"/>
    <property type="match status" value="1"/>
</dbReference>